<evidence type="ECO:0000256" key="1">
    <source>
        <dbReference type="ARBA" id="ARBA00007789"/>
    </source>
</evidence>
<evidence type="ECO:0000313" key="4">
    <source>
        <dbReference type="EMBL" id="MDP9820734.1"/>
    </source>
</evidence>
<evidence type="ECO:0000313" key="5">
    <source>
        <dbReference type="Proteomes" id="UP001240447"/>
    </source>
</evidence>
<dbReference type="Pfam" id="PF00296">
    <property type="entry name" value="Bac_luciferase"/>
    <property type="match status" value="1"/>
</dbReference>
<comment type="similarity">
    <text evidence="1">To bacterial alkanal monooxygenase alpha and beta chains.</text>
</comment>
<dbReference type="InterPro" id="IPR050766">
    <property type="entry name" value="Bact_Lucif_Oxidored"/>
</dbReference>
<dbReference type="PANTHER" id="PTHR30137">
    <property type="entry name" value="LUCIFERASE-LIKE MONOOXYGENASE"/>
    <property type="match status" value="1"/>
</dbReference>
<dbReference type="SUPFAM" id="SSF51679">
    <property type="entry name" value="Bacterial luciferase-like"/>
    <property type="match status" value="1"/>
</dbReference>
<dbReference type="NCBIfam" id="TIGR03558">
    <property type="entry name" value="oxido_grp_1"/>
    <property type="match status" value="1"/>
</dbReference>
<name>A0ABT9NJZ5_9ACTN</name>
<keyword evidence="5" id="KW-1185">Reference proteome</keyword>
<reference evidence="4 5" key="1">
    <citation type="submission" date="2023-07" db="EMBL/GenBank/DDBJ databases">
        <title>Sequencing the genomes of 1000 actinobacteria strains.</title>
        <authorList>
            <person name="Klenk H.-P."/>
        </authorList>
    </citation>
    <scope>NUCLEOTIDE SEQUENCE [LARGE SCALE GENOMIC DNA]</scope>
    <source>
        <strain evidence="4 5">GD13</strain>
    </source>
</reference>
<dbReference type="InterPro" id="IPR036661">
    <property type="entry name" value="Luciferase-like_sf"/>
</dbReference>
<dbReference type="Gene3D" id="3.20.20.30">
    <property type="entry name" value="Luciferase-like domain"/>
    <property type="match status" value="1"/>
</dbReference>
<organism evidence="4 5">
    <name type="scientific">Nocardioides massiliensis</name>
    <dbReference type="NCBI Taxonomy" id="1325935"/>
    <lineage>
        <taxon>Bacteria</taxon>
        <taxon>Bacillati</taxon>
        <taxon>Actinomycetota</taxon>
        <taxon>Actinomycetes</taxon>
        <taxon>Propionibacteriales</taxon>
        <taxon>Nocardioidaceae</taxon>
        <taxon>Nocardioides</taxon>
    </lineage>
</organism>
<dbReference type="InterPro" id="IPR019949">
    <property type="entry name" value="CmoO-like"/>
</dbReference>
<dbReference type="RefSeq" id="WP_220138510.1">
    <property type="nucleotide sequence ID" value="NZ_CCXJ01000503.1"/>
</dbReference>
<feature type="domain" description="Luciferase-like" evidence="3">
    <location>
        <begin position="9"/>
        <end position="292"/>
    </location>
</feature>
<protein>
    <submittedName>
        <fullName evidence="4">Luciferase family oxidoreductase group 1</fullName>
    </submittedName>
</protein>
<comment type="caution">
    <text evidence="4">The sequence shown here is derived from an EMBL/GenBank/DDBJ whole genome shotgun (WGS) entry which is preliminary data.</text>
</comment>
<feature type="region of interest" description="Disordered" evidence="2">
    <location>
        <begin position="322"/>
        <end position="342"/>
    </location>
</feature>
<dbReference type="InterPro" id="IPR011251">
    <property type="entry name" value="Luciferase-like_dom"/>
</dbReference>
<dbReference type="PANTHER" id="PTHR30137:SF6">
    <property type="entry name" value="LUCIFERASE-LIKE MONOOXYGENASE"/>
    <property type="match status" value="1"/>
</dbReference>
<proteinExistence type="predicted"/>
<evidence type="ECO:0000256" key="2">
    <source>
        <dbReference type="SAM" id="MobiDB-lite"/>
    </source>
</evidence>
<dbReference type="EMBL" id="JAUSQM010000001">
    <property type="protein sequence ID" value="MDP9820734.1"/>
    <property type="molecule type" value="Genomic_DNA"/>
</dbReference>
<evidence type="ECO:0000259" key="3">
    <source>
        <dbReference type="Pfam" id="PF00296"/>
    </source>
</evidence>
<sequence length="342" mass="36081">MTTVRLSLLDRTRTRAGEPDSAALHRTVARARNVERLGYDRFWVAEHHGVPGVASGSPGVLLAAVGAATDRIRIGSGGVMLPNHAPLVVAEQFLMLEGLHPGRVDLGVGRSLGFTPAVRRALRAGSSAADRFGDDLAELRAFLAGTGPITARPAVDVPPPVFVLAMQRGLDFAASAGLPAVVGGPLLHDPDALQRYREAAGDGAYVVASADIMVAESADRARELLLPEAWAMVRSRETGAFAPLESIDTVLAHSPTPRQRERIEAWLANAVYGTADQVAQQLHVLLERTGADEIMATTSTYADTDRDAADAALAAVMTQVRAGASLTPPRTAGPAAPHRRDR</sequence>
<accession>A0ABT9NJZ5</accession>
<gene>
    <name evidence="4" type="ORF">J2S59_000543</name>
</gene>
<dbReference type="Proteomes" id="UP001240447">
    <property type="component" value="Unassembled WGS sequence"/>
</dbReference>